<comment type="caution">
    <text evidence="1">The sequence shown here is derived from an EMBL/GenBank/DDBJ whole genome shotgun (WGS) entry which is preliminary data.</text>
</comment>
<feature type="non-terminal residue" evidence="1">
    <location>
        <position position="1"/>
    </location>
</feature>
<reference evidence="1" key="1">
    <citation type="journal article" date="2015" name="Nature">
        <title>Complex archaea that bridge the gap between prokaryotes and eukaryotes.</title>
        <authorList>
            <person name="Spang A."/>
            <person name="Saw J.H."/>
            <person name="Jorgensen S.L."/>
            <person name="Zaremba-Niedzwiedzka K."/>
            <person name="Martijn J."/>
            <person name="Lind A.E."/>
            <person name="van Eijk R."/>
            <person name="Schleper C."/>
            <person name="Guy L."/>
            <person name="Ettema T.J."/>
        </authorList>
    </citation>
    <scope>NUCLEOTIDE SEQUENCE</scope>
</reference>
<protein>
    <submittedName>
        <fullName evidence="1">Uncharacterized protein</fullName>
    </submittedName>
</protein>
<proteinExistence type="predicted"/>
<name>A0A0F9G468_9ZZZZ</name>
<dbReference type="InterPro" id="IPR036390">
    <property type="entry name" value="WH_DNA-bd_sf"/>
</dbReference>
<organism evidence="1">
    <name type="scientific">marine sediment metagenome</name>
    <dbReference type="NCBI Taxonomy" id="412755"/>
    <lineage>
        <taxon>unclassified sequences</taxon>
        <taxon>metagenomes</taxon>
        <taxon>ecological metagenomes</taxon>
    </lineage>
</organism>
<dbReference type="EMBL" id="LAZR01027876">
    <property type="protein sequence ID" value="KKL64340.1"/>
    <property type="molecule type" value="Genomic_DNA"/>
</dbReference>
<gene>
    <name evidence="1" type="ORF">LCGC14_2166010</name>
</gene>
<dbReference type="AlphaFoldDB" id="A0A0F9G468"/>
<evidence type="ECO:0000313" key="1">
    <source>
        <dbReference type="EMBL" id="KKL64340.1"/>
    </source>
</evidence>
<accession>A0A0F9G468</accession>
<dbReference type="SUPFAM" id="SSF46785">
    <property type="entry name" value="Winged helix' DNA-binding domain"/>
    <property type="match status" value="1"/>
</dbReference>
<sequence length="125" mass="14716">IYSNVTRFLLGDIMVKLPKPTNEILKLFNNQDSLTPSQINISLPHFERKDIKYALRRLREKGIIVRIPNLFDMRRVYYRVATQDEFSEVAEGLKINEVEFYQSLLDTLIFVLPNEVEDEIKAEIN</sequence>